<evidence type="ECO:0000256" key="3">
    <source>
        <dbReference type="ARBA" id="ARBA00023295"/>
    </source>
</evidence>
<sequence>MGQQRTHWLRRRLALGGGIAALVLALTTTAQGAPADATGDVSATAVSSTFALADPDTVLAKDGRFITYGTTVGAGKGARCSGAPTGKLYVPMLIHGSGNSPGMADCASGDALPGGPGAWAEPGGAIWAPGVARFGDRYFMFYTASRKDSGQKCIGRAIASGARGPFVNQGEWACPPAGRWALDANPFTDGGQLYVTYRDDAIASGAETGISTVRTDSEGRAVWDTRRDMLKSTDISWDTTNISGTTHVVENPSMWKSSNGHWYLAYAGNNWDSPRYATGLADCGTATPLPASRCTPIGDGVARPYFGYTGTGGLNPYRGLPGNHQGPGGFDVFSSADGNKFAVWHWWNGSTRFPMTGNLNLVSGGFTVT</sequence>
<dbReference type="AlphaFoldDB" id="A0A7K0CL29"/>
<dbReference type="PROSITE" id="PS51318">
    <property type="entry name" value="TAT"/>
    <property type="match status" value="1"/>
</dbReference>
<feature type="signal peptide" evidence="6">
    <location>
        <begin position="1"/>
        <end position="32"/>
    </location>
</feature>
<keyword evidence="2 5" id="KW-0378">Hydrolase</keyword>
<organism evidence="7 8">
    <name type="scientific">Streptomyces smaragdinus</name>
    <dbReference type="NCBI Taxonomy" id="2585196"/>
    <lineage>
        <taxon>Bacteria</taxon>
        <taxon>Bacillati</taxon>
        <taxon>Actinomycetota</taxon>
        <taxon>Actinomycetes</taxon>
        <taxon>Kitasatosporales</taxon>
        <taxon>Streptomycetaceae</taxon>
        <taxon>Streptomyces</taxon>
    </lineage>
</organism>
<gene>
    <name evidence="7" type="ORF">SRB5_43620</name>
</gene>
<feature type="site" description="Important for catalytic activity, responsible for pKa modulation of the active site Glu and correct orientation of both the proton donor and substrate" evidence="4">
    <location>
        <position position="183"/>
    </location>
</feature>
<dbReference type="GO" id="GO:0005975">
    <property type="term" value="P:carbohydrate metabolic process"/>
    <property type="evidence" value="ECO:0007669"/>
    <property type="project" value="InterPro"/>
</dbReference>
<dbReference type="EMBL" id="WEGJ01000019">
    <property type="protein sequence ID" value="MQY14200.1"/>
    <property type="molecule type" value="Genomic_DNA"/>
</dbReference>
<dbReference type="SUPFAM" id="SSF75005">
    <property type="entry name" value="Arabinanase/levansucrase/invertase"/>
    <property type="match status" value="1"/>
</dbReference>
<comment type="similarity">
    <text evidence="1 5">Belongs to the glycosyl hydrolase 43 family.</text>
</comment>
<dbReference type="GO" id="GO:0004553">
    <property type="term" value="F:hydrolase activity, hydrolyzing O-glycosyl compounds"/>
    <property type="evidence" value="ECO:0007669"/>
    <property type="project" value="InterPro"/>
</dbReference>
<comment type="caution">
    <text evidence="7">The sequence shown here is derived from an EMBL/GenBank/DDBJ whole genome shotgun (WGS) entry which is preliminary data.</text>
</comment>
<protein>
    <submittedName>
        <fullName evidence="7">Uncharacterized protein</fullName>
    </submittedName>
</protein>
<keyword evidence="3 5" id="KW-0326">Glycosidase</keyword>
<dbReference type="InterPro" id="IPR006311">
    <property type="entry name" value="TAT_signal"/>
</dbReference>
<evidence type="ECO:0000256" key="5">
    <source>
        <dbReference type="RuleBase" id="RU361187"/>
    </source>
</evidence>
<dbReference type="InterPro" id="IPR023296">
    <property type="entry name" value="Glyco_hydro_beta-prop_sf"/>
</dbReference>
<accession>A0A7K0CL29</accession>
<evidence type="ECO:0000256" key="4">
    <source>
        <dbReference type="PIRSR" id="PIRSR606710-2"/>
    </source>
</evidence>
<name>A0A7K0CL29_9ACTN</name>
<evidence type="ECO:0000256" key="2">
    <source>
        <dbReference type="ARBA" id="ARBA00022801"/>
    </source>
</evidence>
<dbReference type="RefSeq" id="WP_153454658.1">
    <property type="nucleotide sequence ID" value="NZ_WEGJ01000019.1"/>
</dbReference>
<dbReference type="Proteomes" id="UP000466345">
    <property type="component" value="Unassembled WGS sequence"/>
</dbReference>
<dbReference type="InterPro" id="IPR006710">
    <property type="entry name" value="Glyco_hydro_43"/>
</dbReference>
<dbReference type="Pfam" id="PF04616">
    <property type="entry name" value="Glyco_hydro_43"/>
    <property type="match status" value="1"/>
</dbReference>
<reference evidence="7 8" key="1">
    <citation type="submission" date="2019-10" db="EMBL/GenBank/DDBJ databases">
        <title>Streptomyces smaragdinus sp. nov. and Streptomyces fabii sp. nov., isolated from the gut of fungus growing-termite Macrotermes natalensis.</title>
        <authorList>
            <person name="Schwitalla J."/>
            <person name="Benndorf R."/>
            <person name="Martin K."/>
            <person name="De Beer W."/>
            <person name="Kaster A.-K."/>
            <person name="Vollmers J."/>
            <person name="Poulsen M."/>
            <person name="Beemelmanns C."/>
        </authorList>
    </citation>
    <scope>NUCLEOTIDE SEQUENCE [LARGE SCALE GENOMIC DNA]</scope>
    <source>
        <strain evidence="7 8">RB5</strain>
    </source>
</reference>
<dbReference type="OrthoDB" id="9758923at2"/>
<evidence type="ECO:0000313" key="7">
    <source>
        <dbReference type="EMBL" id="MQY14200.1"/>
    </source>
</evidence>
<evidence type="ECO:0000313" key="8">
    <source>
        <dbReference type="Proteomes" id="UP000466345"/>
    </source>
</evidence>
<feature type="chain" id="PRO_5029788746" evidence="6">
    <location>
        <begin position="33"/>
        <end position="369"/>
    </location>
</feature>
<evidence type="ECO:0000256" key="6">
    <source>
        <dbReference type="SAM" id="SignalP"/>
    </source>
</evidence>
<keyword evidence="8" id="KW-1185">Reference proteome</keyword>
<proteinExistence type="inferred from homology"/>
<evidence type="ECO:0000256" key="1">
    <source>
        <dbReference type="ARBA" id="ARBA00009865"/>
    </source>
</evidence>
<keyword evidence="6" id="KW-0732">Signal</keyword>
<dbReference type="Gene3D" id="2.115.10.20">
    <property type="entry name" value="Glycosyl hydrolase domain, family 43"/>
    <property type="match status" value="1"/>
</dbReference>